<dbReference type="OrthoDB" id="291007at2759"/>
<dbReference type="GO" id="GO:0004222">
    <property type="term" value="F:metalloendopeptidase activity"/>
    <property type="evidence" value="ECO:0007669"/>
    <property type="project" value="UniProtKB-UniRule"/>
</dbReference>
<dbReference type="GeneID" id="54586283"/>
<feature type="domain" description="Peptidase metallopeptidase" evidence="2">
    <location>
        <begin position="61"/>
        <end position="243"/>
    </location>
</feature>
<dbReference type="SMART" id="SM00235">
    <property type="entry name" value="ZnMc"/>
    <property type="match status" value="1"/>
</dbReference>
<keyword evidence="1" id="KW-0645">Protease</keyword>
<keyword evidence="1" id="KW-0479">Metal-binding</keyword>
<reference evidence="3" key="1">
    <citation type="journal article" date="2020" name="Stud. Mycol.">
        <title>101 Dothideomycetes genomes: a test case for predicting lifestyles and emergence of pathogens.</title>
        <authorList>
            <person name="Haridas S."/>
            <person name="Albert R."/>
            <person name="Binder M."/>
            <person name="Bloem J."/>
            <person name="Labutti K."/>
            <person name="Salamov A."/>
            <person name="Andreopoulos B."/>
            <person name="Baker S."/>
            <person name="Barry K."/>
            <person name="Bills G."/>
            <person name="Bluhm B."/>
            <person name="Cannon C."/>
            <person name="Castanera R."/>
            <person name="Culley D."/>
            <person name="Daum C."/>
            <person name="Ezra D."/>
            <person name="Gonzalez J."/>
            <person name="Henrissat B."/>
            <person name="Kuo A."/>
            <person name="Liang C."/>
            <person name="Lipzen A."/>
            <person name="Lutzoni F."/>
            <person name="Magnuson J."/>
            <person name="Mondo S."/>
            <person name="Nolan M."/>
            <person name="Ohm R."/>
            <person name="Pangilinan J."/>
            <person name="Park H.-J."/>
            <person name="Ramirez L."/>
            <person name="Alfaro M."/>
            <person name="Sun H."/>
            <person name="Tritt A."/>
            <person name="Yoshinaga Y."/>
            <person name="Zwiers L.-H."/>
            <person name="Turgeon B."/>
            <person name="Goodwin S."/>
            <person name="Spatafora J."/>
            <person name="Crous P."/>
            <person name="Grigoriev I."/>
        </authorList>
    </citation>
    <scope>NUCLEOTIDE SEQUENCE</scope>
    <source>
        <strain evidence="3">CBS 122368</strain>
    </source>
</reference>
<keyword evidence="1" id="KW-0378">Hydrolase</keyword>
<dbReference type="Pfam" id="PF01400">
    <property type="entry name" value="Astacin"/>
    <property type="match status" value="1"/>
</dbReference>
<dbReference type="GO" id="GO:0006508">
    <property type="term" value="P:proteolysis"/>
    <property type="evidence" value="ECO:0007669"/>
    <property type="project" value="UniProtKB-KW"/>
</dbReference>
<dbReference type="PRINTS" id="PR00480">
    <property type="entry name" value="ASTACIN"/>
</dbReference>
<name>A0A6A6IR34_9PLEO</name>
<dbReference type="AlphaFoldDB" id="A0A6A6IR34"/>
<organism evidence="3 4">
    <name type="scientific">Trematosphaeria pertusa</name>
    <dbReference type="NCBI Taxonomy" id="390896"/>
    <lineage>
        <taxon>Eukaryota</taxon>
        <taxon>Fungi</taxon>
        <taxon>Dikarya</taxon>
        <taxon>Ascomycota</taxon>
        <taxon>Pezizomycotina</taxon>
        <taxon>Dothideomycetes</taxon>
        <taxon>Pleosporomycetidae</taxon>
        <taxon>Pleosporales</taxon>
        <taxon>Massarineae</taxon>
        <taxon>Trematosphaeriaceae</taxon>
        <taxon>Trematosphaeria</taxon>
    </lineage>
</organism>
<dbReference type="PANTHER" id="PTHR10127">
    <property type="entry name" value="DISCOIDIN, CUB, EGF, LAMININ , AND ZINC METALLOPROTEASE DOMAIN CONTAINING"/>
    <property type="match status" value="1"/>
</dbReference>
<keyword evidence="4" id="KW-1185">Reference proteome</keyword>
<comment type="cofactor">
    <cofactor evidence="1">
        <name>Zn(2+)</name>
        <dbReference type="ChEBI" id="CHEBI:29105"/>
    </cofactor>
    <text evidence="1">Binds 1 zinc ion per subunit.</text>
</comment>
<gene>
    <name evidence="3" type="ORF">BU26DRAFT_561772</name>
</gene>
<keyword evidence="1" id="KW-0482">Metalloprotease</keyword>
<sequence>MELFNLLFALLSSIPSILALSFPSNAADSPSFNTHDPVSILDAYGPSPGYADWLQSGIREPGPLDHKKRRVVRYCFADQETRDKLKCAFENAITLWSDALGGPSNPKTGHSLFFKEVKGPDGQHAFCFKGNYDAKKKEGAWNNGVVAPDTLVVAIVPDQPPRSTTGYIPSEESDKPWRHFMELPPDVQRSDRNHIIAHEIGHVLGMVHEHSRNDRDDFVEYHCSMVKGFRPAMLKAIANNIPPEEAKRKLCEDFKFAAEYGFAGRDFIKGGNRPGLLIDGDSGFDFESIMLYPSFAFSVDEHKCMEDRRLCPLVKIKKKDGQKVGTEFIGENTVPSREDCDFVRKYYPFGG</sequence>
<feature type="signal peptide" evidence="1">
    <location>
        <begin position="1"/>
        <end position="19"/>
    </location>
</feature>
<evidence type="ECO:0000313" key="3">
    <source>
        <dbReference type="EMBL" id="KAF2251993.1"/>
    </source>
</evidence>
<dbReference type="InterPro" id="IPR001506">
    <property type="entry name" value="Peptidase_M12A"/>
</dbReference>
<dbReference type="GO" id="GO:0008270">
    <property type="term" value="F:zinc ion binding"/>
    <property type="evidence" value="ECO:0007669"/>
    <property type="project" value="InterPro"/>
</dbReference>
<protein>
    <recommendedName>
        <fullName evidence="1">Metalloendopeptidase</fullName>
        <ecNumber evidence="1">3.4.24.-</ecNumber>
    </recommendedName>
</protein>
<feature type="chain" id="PRO_5033113933" description="Metalloendopeptidase" evidence="1">
    <location>
        <begin position="20"/>
        <end position="351"/>
    </location>
</feature>
<dbReference type="EMBL" id="ML987192">
    <property type="protein sequence ID" value="KAF2251993.1"/>
    <property type="molecule type" value="Genomic_DNA"/>
</dbReference>
<evidence type="ECO:0000259" key="2">
    <source>
        <dbReference type="SMART" id="SM00235"/>
    </source>
</evidence>
<dbReference type="SUPFAM" id="SSF55486">
    <property type="entry name" value="Metalloproteases ('zincins'), catalytic domain"/>
    <property type="match status" value="1"/>
</dbReference>
<evidence type="ECO:0000256" key="1">
    <source>
        <dbReference type="RuleBase" id="RU361183"/>
    </source>
</evidence>
<accession>A0A6A6IR34</accession>
<dbReference type="EC" id="3.4.24.-" evidence="1"/>
<evidence type="ECO:0000313" key="4">
    <source>
        <dbReference type="Proteomes" id="UP000800094"/>
    </source>
</evidence>
<dbReference type="RefSeq" id="XP_033686997.1">
    <property type="nucleotide sequence ID" value="XM_033832953.1"/>
</dbReference>
<keyword evidence="1" id="KW-0732">Signal</keyword>
<dbReference type="PANTHER" id="PTHR10127:SF850">
    <property type="entry name" value="METALLOENDOPEPTIDASE"/>
    <property type="match status" value="1"/>
</dbReference>
<dbReference type="InterPro" id="IPR024079">
    <property type="entry name" value="MetalloPept_cat_dom_sf"/>
</dbReference>
<keyword evidence="1" id="KW-0862">Zinc</keyword>
<dbReference type="Gene3D" id="3.40.390.10">
    <property type="entry name" value="Collagenase (Catalytic Domain)"/>
    <property type="match status" value="1"/>
</dbReference>
<dbReference type="Proteomes" id="UP000800094">
    <property type="component" value="Unassembled WGS sequence"/>
</dbReference>
<proteinExistence type="predicted"/>
<dbReference type="InterPro" id="IPR006026">
    <property type="entry name" value="Peptidase_Metallo"/>
</dbReference>